<organism evidence="1 2">
    <name type="scientific">Ancylobacter amanitiformis</name>
    <dbReference type="NCBI Taxonomy" id="217069"/>
    <lineage>
        <taxon>Bacteria</taxon>
        <taxon>Pseudomonadati</taxon>
        <taxon>Pseudomonadota</taxon>
        <taxon>Alphaproteobacteria</taxon>
        <taxon>Hyphomicrobiales</taxon>
        <taxon>Xanthobacteraceae</taxon>
        <taxon>Ancylobacter</taxon>
    </lineage>
</organism>
<evidence type="ECO:0000313" key="2">
    <source>
        <dbReference type="Proteomes" id="UP001235094"/>
    </source>
</evidence>
<dbReference type="Proteomes" id="UP001235094">
    <property type="component" value="Unassembled WGS sequence"/>
</dbReference>
<gene>
    <name evidence="1" type="ORF">QOZ99_001507</name>
</gene>
<protein>
    <submittedName>
        <fullName evidence="1">Uncharacterized protein</fullName>
    </submittedName>
</protein>
<evidence type="ECO:0000313" key="1">
    <source>
        <dbReference type="EMBL" id="MDQ0510619.1"/>
    </source>
</evidence>
<sequence>MSSRRKGEIAPCAILRGHPYRVVFPEADVTSHHMRGASFYRSHRERPVSRRRNGVREVLICFANRADAVAFQRHVGGVLEG</sequence>
<proteinExistence type="predicted"/>
<keyword evidence="2" id="KW-1185">Reference proteome</keyword>
<comment type="caution">
    <text evidence="1">The sequence shown here is derived from an EMBL/GenBank/DDBJ whole genome shotgun (WGS) entry which is preliminary data.</text>
</comment>
<reference evidence="1 2" key="1">
    <citation type="submission" date="2023-07" db="EMBL/GenBank/DDBJ databases">
        <title>Genomic Encyclopedia of Type Strains, Phase IV (KMG-IV): sequencing the most valuable type-strain genomes for metagenomic binning, comparative biology and taxonomic classification.</title>
        <authorList>
            <person name="Goeker M."/>
        </authorList>
    </citation>
    <scope>NUCLEOTIDE SEQUENCE [LARGE SCALE GENOMIC DNA]</scope>
    <source>
        <strain evidence="1 2">DSM 15561</strain>
    </source>
</reference>
<accession>A0ABU0LPI6</accession>
<dbReference type="EMBL" id="JAUSVR010000004">
    <property type="protein sequence ID" value="MDQ0510619.1"/>
    <property type="molecule type" value="Genomic_DNA"/>
</dbReference>
<name>A0ABU0LPI6_9HYPH</name>